<dbReference type="OrthoDB" id="4279at2"/>
<dbReference type="InterPro" id="IPR003730">
    <property type="entry name" value="Cu_polyphenol_OxRdtase"/>
</dbReference>
<comment type="catalytic activity">
    <reaction evidence="9">
        <text>S-methyl-5'-thioadenosine + phosphate = 5-(methylsulfanyl)-alpha-D-ribose 1-phosphate + adenine</text>
        <dbReference type="Rhea" id="RHEA:11852"/>
        <dbReference type="ChEBI" id="CHEBI:16708"/>
        <dbReference type="ChEBI" id="CHEBI:17509"/>
        <dbReference type="ChEBI" id="CHEBI:43474"/>
        <dbReference type="ChEBI" id="CHEBI:58533"/>
        <dbReference type="EC" id="2.4.2.28"/>
    </reaction>
    <physiologicalReaction direction="left-to-right" evidence="9">
        <dbReference type="Rhea" id="RHEA:11853"/>
    </physiologicalReaction>
</comment>
<dbReference type="Proteomes" id="UP000241885">
    <property type="component" value="Chromosome"/>
</dbReference>
<evidence type="ECO:0000256" key="5">
    <source>
        <dbReference type="ARBA" id="ARBA00022801"/>
    </source>
</evidence>
<evidence type="ECO:0000256" key="2">
    <source>
        <dbReference type="ARBA" id="ARBA00007353"/>
    </source>
</evidence>
<dbReference type="PANTHER" id="PTHR30616">
    <property type="entry name" value="UNCHARACTERIZED PROTEIN YFIH"/>
    <property type="match status" value="1"/>
</dbReference>
<evidence type="ECO:0000256" key="6">
    <source>
        <dbReference type="ARBA" id="ARBA00022833"/>
    </source>
</evidence>
<keyword evidence="3" id="KW-0808">Transferase</keyword>
<dbReference type="SUPFAM" id="SSF64438">
    <property type="entry name" value="CNF1/YfiH-like putative cysteine hydrolases"/>
    <property type="match status" value="1"/>
</dbReference>
<dbReference type="KEGG" id="tak:Tharo_1153"/>
<comment type="similarity">
    <text evidence="2 10">Belongs to the purine nucleoside phosphorylase YfiH/LACC1 family.</text>
</comment>
<dbReference type="GO" id="GO:0016787">
    <property type="term" value="F:hydrolase activity"/>
    <property type="evidence" value="ECO:0007669"/>
    <property type="project" value="UniProtKB-KW"/>
</dbReference>
<dbReference type="RefSeq" id="WP_107220390.1">
    <property type="nucleotide sequence ID" value="NZ_CP028339.1"/>
</dbReference>
<dbReference type="GO" id="GO:0005507">
    <property type="term" value="F:copper ion binding"/>
    <property type="evidence" value="ECO:0007669"/>
    <property type="project" value="TreeGrafter"/>
</dbReference>
<evidence type="ECO:0000256" key="1">
    <source>
        <dbReference type="ARBA" id="ARBA00000553"/>
    </source>
</evidence>
<evidence type="ECO:0000256" key="8">
    <source>
        <dbReference type="ARBA" id="ARBA00048968"/>
    </source>
</evidence>
<proteinExistence type="inferred from homology"/>
<dbReference type="EMBL" id="CP028339">
    <property type="protein sequence ID" value="AVR88090.1"/>
    <property type="molecule type" value="Genomic_DNA"/>
</dbReference>
<dbReference type="Pfam" id="PF02578">
    <property type="entry name" value="Cu-oxidase_4"/>
    <property type="match status" value="1"/>
</dbReference>
<comment type="catalytic activity">
    <reaction evidence="8">
        <text>adenosine + phosphate = alpha-D-ribose 1-phosphate + adenine</text>
        <dbReference type="Rhea" id="RHEA:27642"/>
        <dbReference type="ChEBI" id="CHEBI:16335"/>
        <dbReference type="ChEBI" id="CHEBI:16708"/>
        <dbReference type="ChEBI" id="CHEBI:43474"/>
        <dbReference type="ChEBI" id="CHEBI:57720"/>
        <dbReference type="EC" id="2.4.2.1"/>
    </reaction>
    <physiologicalReaction direction="left-to-right" evidence="8">
        <dbReference type="Rhea" id="RHEA:27643"/>
    </physiologicalReaction>
</comment>
<evidence type="ECO:0000313" key="12">
    <source>
        <dbReference type="Proteomes" id="UP000241885"/>
    </source>
</evidence>
<dbReference type="PANTHER" id="PTHR30616:SF2">
    <property type="entry name" value="PURINE NUCLEOSIDE PHOSPHORYLASE LACC1"/>
    <property type="match status" value="1"/>
</dbReference>
<reference evidence="11 12" key="1">
    <citation type="submission" date="2018-03" db="EMBL/GenBank/DDBJ databases">
        <title>Complete genome sequence of Thauera aromatica, a model organism for studying aromatic compound degradation under denitrifying conditions.</title>
        <authorList>
            <person name="Lo H.-Y."/>
            <person name="Goris T."/>
            <person name="Boll M."/>
            <person name="Mueller J.A."/>
        </authorList>
    </citation>
    <scope>NUCLEOTIDE SEQUENCE [LARGE SCALE GENOMIC DNA]</scope>
    <source>
        <strain evidence="11 12">K172</strain>
    </source>
</reference>
<name>A0A2R4BL88_THAAR</name>
<comment type="catalytic activity">
    <reaction evidence="1">
        <text>inosine + phosphate = alpha-D-ribose 1-phosphate + hypoxanthine</text>
        <dbReference type="Rhea" id="RHEA:27646"/>
        <dbReference type="ChEBI" id="CHEBI:17368"/>
        <dbReference type="ChEBI" id="CHEBI:17596"/>
        <dbReference type="ChEBI" id="CHEBI:43474"/>
        <dbReference type="ChEBI" id="CHEBI:57720"/>
        <dbReference type="EC" id="2.4.2.1"/>
    </reaction>
    <physiologicalReaction direction="left-to-right" evidence="1">
        <dbReference type="Rhea" id="RHEA:27647"/>
    </physiologicalReaction>
</comment>
<protein>
    <recommendedName>
        <fullName evidence="10">Purine nucleoside phosphorylase</fullName>
    </recommendedName>
</protein>
<dbReference type="AlphaFoldDB" id="A0A2R4BL88"/>
<comment type="catalytic activity">
    <reaction evidence="7">
        <text>adenosine + H2O + H(+) = inosine + NH4(+)</text>
        <dbReference type="Rhea" id="RHEA:24408"/>
        <dbReference type="ChEBI" id="CHEBI:15377"/>
        <dbReference type="ChEBI" id="CHEBI:15378"/>
        <dbReference type="ChEBI" id="CHEBI:16335"/>
        <dbReference type="ChEBI" id="CHEBI:17596"/>
        <dbReference type="ChEBI" id="CHEBI:28938"/>
        <dbReference type="EC" id="3.5.4.4"/>
    </reaction>
    <physiologicalReaction direction="left-to-right" evidence="7">
        <dbReference type="Rhea" id="RHEA:24409"/>
    </physiologicalReaction>
</comment>
<evidence type="ECO:0000256" key="4">
    <source>
        <dbReference type="ARBA" id="ARBA00022723"/>
    </source>
</evidence>
<dbReference type="Gene3D" id="3.60.140.10">
    <property type="entry name" value="CNF1/YfiH-like putative cysteine hydrolases"/>
    <property type="match status" value="1"/>
</dbReference>
<evidence type="ECO:0000256" key="7">
    <source>
        <dbReference type="ARBA" id="ARBA00047989"/>
    </source>
</evidence>
<accession>A0A2R4BL88</accession>
<dbReference type="CDD" id="cd16833">
    <property type="entry name" value="YfiH"/>
    <property type="match status" value="1"/>
</dbReference>
<evidence type="ECO:0000256" key="3">
    <source>
        <dbReference type="ARBA" id="ARBA00022679"/>
    </source>
</evidence>
<evidence type="ECO:0000256" key="10">
    <source>
        <dbReference type="RuleBase" id="RU361274"/>
    </source>
</evidence>
<evidence type="ECO:0000256" key="9">
    <source>
        <dbReference type="ARBA" id="ARBA00049893"/>
    </source>
</evidence>
<dbReference type="GO" id="GO:0017061">
    <property type="term" value="F:S-methyl-5-thioadenosine phosphorylase activity"/>
    <property type="evidence" value="ECO:0007669"/>
    <property type="project" value="UniProtKB-EC"/>
</dbReference>
<evidence type="ECO:0000313" key="11">
    <source>
        <dbReference type="EMBL" id="AVR88090.1"/>
    </source>
</evidence>
<keyword evidence="6" id="KW-0862">Zinc</keyword>
<dbReference type="NCBIfam" id="TIGR00726">
    <property type="entry name" value="peptidoglycan editing factor PgeF"/>
    <property type="match status" value="1"/>
</dbReference>
<dbReference type="InterPro" id="IPR011324">
    <property type="entry name" value="Cytotoxic_necrot_fac-like_cat"/>
</dbReference>
<dbReference type="InterPro" id="IPR038371">
    <property type="entry name" value="Cu_polyphenol_OxRdtase_sf"/>
</dbReference>
<keyword evidence="5" id="KW-0378">Hydrolase</keyword>
<organism evidence="11 12">
    <name type="scientific">Thauera aromatica K172</name>
    <dbReference type="NCBI Taxonomy" id="44139"/>
    <lineage>
        <taxon>Bacteria</taxon>
        <taxon>Pseudomonadati</taxon>
        <taxon>Pseudomonadota</taxon>
        <taxon>Betaproteobacteria</taxon>
        <taxon>Rhodocyclales</taxon>
        <taxon>Zoogloeaceae</taxon>
        <taxon>Thauera</taxon>
    </lineage>
</organism>
<keyword evidence="12" id="KW-1185">Reference proteome</keyword>
<gene>
    <name evidence="11" type="ORF">Tharo_1153</name>
</gene>
<sequence length="250" mass="26118">MVSWREDVPGLLRPDWDLPAGVEAVLTTRAGGFSHGAFAGFNLGDHVGDDPEAVASNRAWLCRTLSVTPLWLAQVHGTAVADADSVQGLPQADAAVARGPARACAVLTADCLPVLLCDDAGSVVGAAHAGWRGLAAGVLEATVARMAVAPARLRAWLGPAIGAQAFEVGDEVRAAFVADDPVAAAAFTPGMDAGKWMADLERLARRRLYRAGVVRVAGGGVCTVSTPDRFYSYRRDGVTGRFASLIWLRS</sequence>
<keyword evidence="4" id="KW-0479">Metal-binding</keyword>